<keyword evidence="2" id="KW-1185">Reference proteome</keyword>
<dbReference type="Proteomes" id="UP001521184">
    <property type="component" value="Unassembled WGS sequence"/>
</dbReference>
<organism evidence="1 2">
    <name type="scientific">Diplodia intermedia</name>
    <dbReference type="NCBI Taxonomy" id="856260"/>
    <lineage>
        <taxon>Eukaryota</taxon>
        <taxon>Fungi</taxon>
        <taxon>Dikarya</taxon>
        <taxon>Ascomycota</taxon>
        <taxon>Pezizomycotina</taxon>
        <taxon>Dothideomycetes</taxon>
        <taxon>Dothideomycetes incertae sedis</taxon>
        <taxon>Botryosphaeriales</taxon>
        <taxon>Botryosphaeriaceae</taxon>
        <taxon>Diplodia</taxon>
    </lineage>
</organism>
<gene>
    <name evidence="1" type="ORF">SLS58_009228</name>
</gene>
<evidence type="ECO:0000313" key="1">
    <source>
        <dbReference type="EMBL" id="KAL1637625.1"/>
    </source>
</evidence>
<reference evidence="1 2" key="1">
    <citation type="journal article" date="2023" name="Plant Dis.">
        <title>First Report of Diplodia intermedia Causing Canker and Dieback Diseases on Apple Trees in Canada.</title>
        <authorList>
            <person name="Ellouze W."/>
            <person name="Ilyukhin E."/>
            <person name="Sulman M."/>
            <person name="Ali S."/>
        </authorList>
    </citation>
    <scope>NUCLEOTIDE SEQUENCE [LARGE SCALE GENOMIC DNA]</scope>
    <source>
        <strain evidence="1 2">M45-28</strain>
    </source>
</reference>
<protein>
    <submittedName>
        <fullName evidence="1">Uncharacterized protein</fullName>
    </submittedName>
</protein>
<dbReference type="EMBL" id="JAKEKT020000087">
    <property type="protein sequence ID" value="KAL1637625.1"/>
    <property type="molecule type" value="Genomic_DNA"/>
</dbReference>
<evidence type="ECO:0000313" key="2">
    <source>
        <dbReference type="Proteomes" id="UP001521184"/>
    </source>
</evidence>
<comment type="caution">
    <text evidence="1">The sequence shown here is derived from an EMBL/GenBank/DDBJ whole genome shotgun (WGS) entry which is preliminary data.</text>
</comment>
<accession>A0ABR3TDH2</accession>
<sequence>MNWAPWVWQLGDCTLEPNSQMRPESKAAVEAGGSSRSVITLTHLSFVRDLAAAGIAYIKETFDYWDVKRAFFVRKDASQNNP</sequence>
<name>A0ABR3TDH2_9PEZI</name>
<proteinExistence type="predicted"/>